<dbReference type="InterPro" id="IPR006171">
    <property type="entry name" value="TOPRIM_dom"/>
</dbReference>
<sequence>SPATPLFDKSRTLYLVDKAKGPMRKGGQAVIVEGYTDALMAHQAGFDNVVASLGTALTPGQVALLTRYAKKIALAYDVDAAGEKAGTFGAT</sequence>
<dbReference type="PROSITE" id="PS50880">
    <property type="entry name" value="TOPRIM"/>
    <property type="match status" value="1"/>
</dbReference>
<dbReference type="Gene3D" id="3.40.1360.10">
    <property type="match status" value="1"/>
</dbReference>
<dbReference type="Pfam" id="PF13662">
    <property type="entry name" value="Toprim_4"/>
    <property type="match status" value="1"/>
</dbReference>
<dbReference type="AlphaFoldDB" id="A0AAW5MS24"/>
<comment type="caution">
    <text evidence="2">The sequence shown here is derived from an EMBL/GenBank/DDBJ whole genome shotgun (WGS) entry which is preliminary data.</text>
</comment>
<dbReference type="Proteomes" id="UP001206878">
    <property type="component" value="Unassembled WGS sequence"/>
</dbReference>
<protein>
    <submittedName>
        <fullName evidence="2">Toprim domain-containing protein</fullName>
    </submittedName>
</protein>
<evidence type="ECO:0000313" key="2">
    <source>
        <dbReference type="EMBL" id="MCR6678914.1"/>
    </source>
</evidence>
<organism evidence="2 3">
    <name type="scientific">Escherichia marmotae</name>
    <dbReference type="NCBI Taxonomy" id="1499973"/>
    <lineage>
        <taxon>Bacteria</taxon>
        <taxon>Pseudomonadati</taxon>
        <taxon>Pseudomonadota</taxon>
        <taxon>Gammaproteobacteria</taxon>
        <taxon>Enterobacterales</taxon>
        <taxon>Enterobacteriaceae</taxon>
        <taxon>Escherichia</taxon>
    </lineage>
</organism>
<evidence type="ECO:0000313" key="3">
    <source>
        <dbReference type="Proteomes" id="UP001206878"/>
    </source>
</evidence>
<dbReference type="CDD" id="cd03364">
    <property type="entry name" value="TOPRIM_DnaG_primases"/>
    <property type="match status" value="1"/>
</dbReference>
<dbReference type="SUPFAM" id="SSF56731">
    <property type="entry name" value="DNA primase core"/>
    <property type="match status" value="1"/>
</dbReference>
<dbReference type="GO" id="GO:0006269">
    <property type="term" value="P:DNA replication, synthesis of primer"/>
    <property type="evidence" value="ECO:0007669"/>
    <property type="project" value="TreeGrafter"/>
</dbReference>
<dbReference type="InterPro" id="IPR034151">
    <property type="entry name" value="TOPRIM_DnaG_bac"/>
</dbReference>
<proteinExistence type="predicted"/>
<feature type="domain" description="Toprim" evidence="1">
    <location>
        <begin position="27"/>
        <end position="91"/>
    </location>
</feature>
<evidence type="ECO:0000259" key="1">
    <source>
        <dbReference type="PROSITE" id="PS50880"/>
    </source>
</evidence>
<accession>A0AAW5MS24</accession>
<feature type="non-terminal residue" evidence="2">
    <location>
        <position position="91"/>
    </location>
</feature>
<feature type="non-terminal residue" evidence="2">
    <location>
        <position position="1"/>
    </location>
</feature>
<gene>
    <name evidence="2" type="ORF">NVV43_25780</name>
</gene>
<dbReference type="GO" id="GO:0005737">
    <property type="term" value="C:cytoplasm"/>
    <property type="evidence" value="ECO:0007669"/>
    <property type="project" value="TreeGrafter"/>
</dbReference>
<dbReference type="PANTHER" id="PTHR30313:SF2">
    <property type="entry name" value="DNA PRIMASE"/>
    <property type="match status" value="1"/>
</dbReference>
<dbReference type="PANTHER" id="PTHR30313">
    <property type="entry name" value="DNA PRIMASE"/>
    <property type="match status" value="1"/>
</dbReference>
<dbReference type="EMBL" id="JANPXH010000582">
    <property type="protein sequence ID" value="MCR6678914.1"/>
    <property type="molecule type" value="Genomic_DNA"/>
</dbReference>
<name>A0AAW5MS24_9ESCH</name>
<dbReference type="SMART" id="SM00493">
    <property type="entry name" value="TOPRIM"/>
    <property type="match status" value="1"/>
</dbReference>
<dbReference type="InterPro" id="IPR050219">
    <property type="entry name" value="DnaG_primase"/>
</dbReference>
<reference evidence="2" key="1">
    <citation type="submission" date="2022-07" db="EMBL/GenBank/DDBJ databases">
        <title>Diversity of ethanolamine utilization by human commensal Escherichia coli.</title>
        <authorList>
            <person name="Jubelin G."/>
        </authorList>
    </citation>
    <scope>NUCLEOTIDE SEQUENCE</scope>
    <source>
        <strain evidence="2">S1</strain>
    </source>
</reference>